<feature type="domain" description="Helicase ATP-binding" evidence="3">
    <location>
        <begin position="49"/>
        <end position="228"/>
    </location>
</feature>
<evidence type="ECO:0000259" key="3">
    <source>
        <dbReference type="PROSITE" id="PS51192"/>
    </source>
</evidence>
<dbReference type="Pfam" id="PF00270">
    <property type="entry name" value="DEAD"/>
    <property type="match status" value="1"/>
</dbReference>
<dbReference type="GO" id="GO:0003677">
    <property type="term" value="F:DNA binding"/>
    <property type="evidence" value="ECO:0007669"/>
    <property type="project" value="TreeGrafter"/>
</dbReference>
<comment type="caution">
    <text evidence="5">The sequence shown here is derived from an EMBL/GenBank/DDBJ whole genome shotgun (WGS) entry which is preliminary data.</text>
</comment>
<evidence type="ECO:0000313" key="5">
    <source>
        <dbReference type="EMBL" id="MTW22206.1"/>
    </source>
</evidence>
<dbReference type="InterPro" id="IPR027417">
    <property type="entry name" value="P-loop_NTPase"/>
</dbReference>
<organism evidence="5 6">
    <name type="scientific">Allochromatium palmeri</name>
    <dbReference type="NCBI Taxonomy" id="231048"/>
    <lineage>
        <taxon>Bacteria</taxon>
        <taxon>Pseudomonadati</taxon>
        <taxon>Pseudomonadota</taxon>
        <taxon>Gammaproteobacteria</taxon>
        <taxon>Chromatiales</taxon>
        <taxon>Chromatiaceae</taxon>
        <taxon>Allochromatium</taxon>
    </lineage>
</organism>
<dbReference type="Gene3D" id="3.40.50.300">
    <property type="entry name" value="P-loop containing nucleotide triphosphate hydrolases"/>
    <property type="match status" value="2"/>
</dbReference>
<dbReference type="SMART" id="SM00487">
    <property type="entry name" value="DEXDc"/>
    <property type="match status" value="1"/>
</dbReference>
<keyword evidence="2" id="KW-0067">ATP-binding</keyword>
<dbReference type="PANTHER" id="PTHR47962:SF5">
    <property type="entry name" value="ATP-DEPENDENT HELICASE LHR-RELATED"/>
    <property type="match status" value="1"/>
</dbReference>
<dbReference type="AlphaFoldDB" id="A0A6N8EHL8"/>
<dbReference type="RefSeq" id="WP_155450775.1">
    <property type="nucleotide sequence ID" value="NZ_WNKT01000034.1"/>
</dbReference>
<keyword evidence="1" id="KW-0547">Nucleotide-binding</keyword>
<dbReference type="Pfam" id="PF00271">
    <property type="entry name" value="Helicase_C"/>
    <property type="match status" value="1"/>
</dbReference>
<protein>
    <submittedName>
        <fullName evidence="5">DEAD/DEAH box helicase</fullName>
    </submittedName>
</protein>
<keyword evidence="5" id="KW-0378">Hydrolase</keyword>
<dbReference type="OrthoDB" id="9760034at2"/>
<dbReference type="PANTHER" id="PTHR47962">
    <property type="entry name" value="ATP-DEPENDENT HELICASE LHR-RELATED-RELATED"/>
    <property type="match status" value="1"/>
</dbReference>
<reference evidence="5 6" key="1">
    <citation type="submission" date="2019-11" db="EMBL/GenBank/DDBJ databases">
        <title>Whole-genome sequence of the anaerobic purple sulfur bacterium Allochromatium palmeri DSM 15591.</title>
        <authorList>
            <person name="Kyndt J.A."/>
            <person name="Meyer T.E."/>
        </authorList>
    </citation>
    <scope>NUCLEOTIDE SEQUENCE [LARGE SCALE GENOMIC DNA]</scope>
    <source>
        <strain evidence="5 6">DSM 15591</strain>
    </source>
</reference>
<evidence type="ECO:0000259" key="4">
    <source>
        <dbReference type="PROSITE" id="PS51194"/>
    </source>
</evidence>
<dbReference type="GO" id="GO:0005524">
    <property type="term" value="F:ATP binding"/>
    <property type="evidence" value="ECO:0007669"/>
    <property type="project" value="UniProtKB-KW"/>
</dbReference>
<dbReference type="EMBL" id="WNKT01000034">
    <property type="protein sequence ID" value="MTW22206.1"/>
    <property type="molecule type" value="Genomic_DNA"/>
</dbReference>
<dbReference type="InterPro" id="IPR001650">
    <property type="entry name" value="Helicase_C-like"/>
</dbReference>
<evidence type="ECO:0000313" key="6">
    <source>
        <dbReference type="Proteomes" id="UP000434044"/>
    </source>
</evidence>
<proteinExistence type="predicted"/>
<keyword evidence="5" id="KW-0347">Helicase</keyword>
<sequence>MASVSQEKPPFEKGGLGGFSFDQLHPALQHHIVNTLGWRSLRPLQEATIAPILRGEHAILLAPTAGGKTEAAVFPVLSRMLSERWEGLSVLYICPIKALLNNLEPRLAHYAGLVGRRVALWHGDVGPARKAKLIADPPDILLTTPESLEVTLISRRIDHRQLFANLRCVVLDEVHAFAGDDRGWHLLYLLERLSRIAGRDLQRVGLSATVGNPEHLCDWLAAGLDQPRRVIDPPTDAGRPPEIELDWVGNLRNAALVISRLHRGEKRLVFCDSRMQVEELAIELRGLGVSTYVSHSCLSLEERQAAETAFSQGQDCVIVATSTLELGIDVGDLDRIIQIDTPSRVSSFLQRIGRTGRRPGTARNCLFLITKAEAFLPAAALLQLWSEGFVEPIEPPPLPMHLFAQQIMGLALQETGITAADWPAWLGRLPGLGTLERDDFQRILDFMLETEILHTDQGLLGIGGSGERQFGARHFMDLFSVFVSPPSIKVFHGRQEIGEVHQSTFILKEEGPALLTLGGRSWATQYIDWPRRKAYVEPTALRGRSQWLSAGQPLHFELCQAIPRVLARAEPPVAFSRRALEHMAELREALDWVEPGKTFLIAEARDSLVWWTFAGRLVNATIANALAGEATRIVADNLTISFTGAVDLASMATAIRNKVFGKASELALPLDETFIAELKFGECLPAELREREMIARHDCSDALALLASVPMAVMRLSDSSLASGQISR</sequence>
<dbReference type="GO" id="GO:0004386">
    <property type="term" value="F:helicase activity"/>
    <property type="evidence" value="ECO:0007669"/>
    <property type="project" value="UniProtKB-KW"/>
</dbReference>
<accession>A0A6N8EHL8</accession>
<dbReference type="InterPro" id="IPR052511">
    <property type="entry name" value="ATP-dep_Helicase"/>
</dbReference>
<dbReference type="PROSITE" id="PS51194">
    <property type="entry name" value="HELICASE_CTER"/>
    <property type="match status" value="1"/>
</dbReference>
<evidence type="ECO:0000256" key="2">
    <source>
        <dbReference type="ARBA" id="ARBA00022840"/>
    </source>
</evidence>
<dbReference type="InterPro" id="IPR011545">
    <property type="entry name" value="DEAD/DEAH_box_helicase_dom"/>
</dbReference>
<dbReference type="PROSITE" id="PS51192">
    <property type="entry name" value="HELICASE_ATP_BIND_1"/>
    <property type="match status" value="1"/>
</dbReference>
<dbReference type="Proteomes" id="UP000434044">
    <property type="component" value="Unassembled WGS sequence"/>
</dbReference>
<dbReference type="InterPro" id="IPR014001">
    <property type="entry name" value="Helicase_ATP-bd"/>
</dbReference>
<name>A0A6N8EHL8_9GAMM</name>
<evidence type="ECO:0000256" key="1">
    <source>
        <dbReference type="ARBA" id="ARBA00022741"/>
    </source>
</evidence>
<dbReference type="SUPFAM" id="SSF52540">
    <property type="entry name" value="P-loop containing nucleoside triphosphate hydrolases"/>
    <property type="match status" value="1"/>
</dbReference>
<dbReference type="GO" id="GO:0016887">
    <property type="term" value="F:ATP hydrolysis activity"/>
    <property type="evidence" value="ECO:0007669"/>
    <property type="project" value="TreeGrafter"/>
</dbReference>
<gene>
    <name evidence="5" type="ORF">GJ668_14050</name>
</gene>
<feature type="domain" description="Helicase C-terminal" evidence="4">
    <location>
        <begin position="250"/>
        <end position="404"/>
    </location>
</feature>
<dbReference type="SMART" id="SM00490">
    <property type="entry name" value="HELICc"/>
    <property type="match status" value="1"/>
</dbReference>
<keyword evidence="6" id="KW-1185">Reference proteome</keyword>